<dbReference type="InterPro" id="IPR012340">
    <property type="entry name" value="NA-bd_OB-fold"/>
</dbReference>
<dbReference type="SUPFAM" id="SSF50249">
    <property type="entry name" value="Nucleic acid-binding proteins"/>
    <property type="match status" value="1"/>
</dbReference>
<keyword evidence="3" id="KW-0779">Telomere</keyword>
<dbReference type="Pfam" id="PF25507">
    <property type="entry name" value="OB_POT1A"/>
    <property type="match status" value="1"/>
</dbReference>
<organism evidence="6 7">
    <name type="scientific">Gossypium darwinii</name>
    <name type="common">Darwin's cotton</name>
    <name type="synonym">Gossypium barbadense var. darwinii</name>
    <dbReference type="NCBI Taxonomy" id="34276"/>
    <lineage>
        <taxon>Eukaryota</taxon>
        <taxon>Viridiplantae</taxon>
        <taxon>Streptophyta</taxon>
        <taxon>Embryophyta</taxon>
        <taxon>Tracheophyta</taxon>
        <taxon>Spermatophyta</taxon>
        <taxon>Magnoliopsida</taxon>
        <taxon>eudicotyledons</taxon>
        <taxon>Gunneridae</taxon>
        <taxon>Pentapetalae</taxon>
        <taxon>rosids</taxon>
        <taxon>malvids</taxon>
        <taxon>Malvales</taxon>
        <taxon>Malvaceae</taxon>
        <taxon>Malvoideae</taxon>
        <taxon>Gossypium</taxon>
    </lineage>
</organism>
<dbReference type="GO" id="GO:0016233">
    <property type="term" value="P:telomere capping"/>
    <property type="evidence" value="ECO:0007669"/>
    <property type="project" value="TreeGrafter"/>
</dbReference>
<dbReference type="EMBL" id="CM017707">
    <property type="protein sequence ID" value="TYG60675.1"/>
    <property type="molecule type" value="Genomic_DNA"/>
</dbReference>
<dbReference type="GO" id="GO:0032210">
    <property type="term" value="P:regulation of telomere maintenance via telomerase"/>
    <property type="evidence" value="ECO:0007669"/>
    <property type="project" value="TreeGrafter"/>
</dbReference>
<dbReference type="GO" id="GO:0098505">
    <property type="term" value="F:G-rich strand telomeric DNA binding"/>
    <property type="evidence" value="ECO:0007669"/>
    <property type="project" value="TreeGrafter"/>
</dbReference>
<dbReference type="SMART" id="SM00976">
    <property type="entry name" value="Telo_bind"/>
    <property type="match status" value="1"/>
</dbReference>
<evidence type="ECO:0000313" key="6">
    <source>
        <dbReference type="EMBL" id="TYG60675.1"/>
    </source>
</evidence>
<evidence type="ECO:0000259" key="5">
    <source>
        <dbReference type="SMART" id="SM00976"/>
    </source>
</evidence>
<comment type="subcellular location">
    <subcellularLocation>
        <location evidence="1">Chromosome</location>
        <location evidence="1">Telomere</location>
    </subcellularLocation>
</comment>
<dbReference type="InterPro" id="IPR057620">
    <property type="entry name" value="POT1A/B-like_OB"/>
</dbReference>
<dbReference type="Pfam" id="PF02765">
    <property type="entry name" value="POT1"/>
    <property type="match status" value="1"/>
</dbReference>
<accession>A0A5D2BWX3</accession>
<feature type="domain" description="Telomeric single stranded DNA binding POT1/Cdc13" evidence="5">
    <location>
        <begin position="6"/>
        <end position="139"/>
    </location>
</feature>
<dbReference type="InterPro" id="IPR028389">
    <property type="entry name" value="POT1"/>
</dbReference>
<dbReference type="CDD" id="cd04497">
    <property type="entry name" value="hPOT1_OB1_like"/>
    <property type="match status" value="1"/>
</dbReference>
<sequence length="282" mass="32454">MVYRRFLCIKDAVACINDKVDLIAVILNFSLPQTTRGTDYVCKLKIIDESHPEIPVHVFAQEIDHLPFVAAVGDIIHLSRVVMRIHEGDVYAIFNKKFSSFALYDGKDVENFQPYQVLLRYEARKHDAMIIAGLRKWLASSHVIDEPNFSLLEEINEVDLVNLVCKVRKKFRCVIRFVAVIPWRVEDFRSPDGVYRVKFTLEDPTARIHVYSYAEDGEKFFNGLSTGGLKRKLKELLGVPKSDDDGQEEIEGGARNPPWVQCCLKSHSIKRRRWIFDTKLVG</sequence>
<dbReference type="Proteomes" id="UP000323506">
    <property type="component" value="Chromosome D07"/>
</dbReference>
<dbReference type="GO" id="GO:0010521">
    <property type="term" value="F:telomerase inhibitor activity"/>
    <property type="evidence" value="ECO:0007669"/>
    <property type="project" value="TreeGrafter"/>
</dbReference>
<evidence type="ECO:0000256" key="1">
    <source>
        <dbReference type="ARBA" id="ARBA00004574"/>
    </source>
</evidence>
<dbReference type="GO" id="GO:0000783">
    <property type="term" value="C:nuclear telomere cap complex"/>
    <property type="evidence" value="ECO:0007669"/>
    <property type="project" value="TreeGrafter"/>
</dbReference>
<reference evidence="6 7" key="1">
    <citation type="submission" date="2019-06" db="EMBL/GenBank/DDBJ databases">
        <title>WGS assembly of Gossypium darwinii.</title>
        <authorList>
            <person name="Chen Z.J."/>
            <person name="Sreedasyam A."/>
            <person name="Ando A."/>
            <person name="Song Q."/>
            <person name="De L."/>
            <person name="Hulse-Kemp A."/>
            <person name="Ding M."/>
            <person name="Ye W."/>
            <person name="Kirkbride R."/>
            <person name="Jenkins J."/>
            <person name="Plott C."/>
            <person name="Lovell J."/>
            <person name="Lin Y.-M."/>
            <person name="Vaughn R."/>
            <person name="Liu B."/>
            <person name="Li W."/>
            <person name="Simpson S."/>
            <person name="Scheffler B."/>
            <person name="Saski C."/>
            <person name="Grover C."/>
            <person name="Hu G."/>
            <person name="Conover J."/>
            <person name="Carlson J."/>
            <person name="Shu S."/>
            <person name="Boston L."/>
            <person name="Williams M."/>
            <person name="Peterson D."/>
            <person name="Mcgee K."/>
            <person name="Jones D."/>
            <person name="Wendel J."/>
            <person name="Stelly D."/>
            <person name="Grimwood J."/>
            <person name="Schmutz J."/>
        </authorList>
    </citation>
    <scope>NUCLEOTIDE SEQUENCE [LARGE SCALE GENOMIC DNA]</scope>
    <source>
        <strain evidence="6">1808015.09</strain>
    </source>
</reference>
<evidence type="ECO:0000313" key="7">
    <source>
        <dbReference type="Proteomes" id="UP000323506"/>
    </source>
</evidence>
<dbReference type="Gene3D" id="2.40.50.140">
    <property type="entry name" value="Nucleic acid-binding proteins"/>
    <property type="match status" value="1"/>
</dbReference>
<evidence type="ECO:0000256" key="4">
    <source>
        <dbReference type="ARBA" id="ARBA00023125"/>
    </source>
</evidence>
<keyword evidence="4" id="KW-0238">DNA-binding</keyword>
<dbReference type="InterPro" id="IPR011564">
    <property type="entry name" value="Telomer_end-bd_POT1/Cdc13"/>
</dbReference>
<protein>
    <recommendedName>
        <fullName evidence="5">Telomeric single stranded DNA binding POT1/Cdc13 domain-containing protein</fullName>
    </recommendedName>
</protein>
<dbReference type="PANTHER" id="PTHR14513">
    <property type="entry name" value="PROTECTION OF TELOMERES 1"/>
    <property type="match status" value="1"/>
</dbReference>
<evidence type="ECO:0000256" key="3">
    <source>
        <dbReference type="ARBA" id="ARBA00022895"/>
    </source>
</evidence>
<keyword evidence="2" id="KW-0158">Chromosome</keyword>
<dbReference type="AlphaFoldDB" id="A0A5D2BWX3"/>
<evidence type="ECO:0000256" key="2">
    <source>
        <dbReference type="ARBA" id="ARBA00022454"/>
    </source>
</evidence>
<keyword evidence="7" id="KW-1185">Reference proteome</keyword>
<gene>
    <name evidence="6" type="ORF">ES288_D07G085900v1</name>
</gene>
<name>A0A5D2BWX3_GOSDA</name>
<dbReference type="PANTHER" id="PTHR14513:SF0">
    <property type="entry name" value="PROTECTION OF TELOMERES PROTEIN 1"/>
    <property type="match status" value="1"/>
</dbReference>
<proteinExistence type="predicted"/>